<proteinExistence type="predicted"/>
<evidence type="ECO:0000313" key="2">
    <source>
        <dbReference type="Proteomes" id="UP000267821"/>
    </source>
</evidence>
<dbReference type="EMBL" id="ML121534">
    <property type="protein sequence ID" value="RPB26537.1"/>
    <property type="molecule type" value="Genomic_DNA"/>
</dbReference>
<keyword evidence="2" id="KW-1185">Reference proteome</keyword>
<name>A0A3N4LUJ4_9PEZI</name>
<evidence type="ECO:0000313" key="1">
    <source>
        <dbReference type="EMBL" id="RPB26537.1"/>
    </source>
</evidence>
<dbReference type="Proteomes" id="UP000267821">
    <property type="component" value="Unassembled WGS sequence"/>
</dbReference>
<accession>A0A3N4LUJ4</accession>
<dbReference type="InParanoid" id="A0A3N4LUJ4"/>
<dbReference type="AlphaFoldDB" id="A0A3N4LUJ4"/>
<dbReference type="OrthoDB" id="10499043at2759"/>
<protein>
    <submittedName>
        <fullName evidence="1">Uncharacterized protein</fullName>
    </submittedName>
</protein>
<reference evidence="1 2" key="1">
    <citation type="journal article" date="2018" name="Nat. Ecol. Evol.">
        <title>Pezizomycetes genomes reveal the molecular basis of ectomycorrhizal truffle lifestyle.</title>
        <authorList>
            <person name="Murat C."/>
            <person name="Payen T."/>
            <person name="Noel B."/>
            <person name="Kuo A."/>
            <person name="Morin E."/>
            <person name="Chen J."/>
            <person name="Kohler A."/>
            <person name="Krizsan K."/>
            <person name="Balestrini R."/>
            <person name="Da Silva C."/>
            <person name="Montanini B."/>
            <person name="Hainaut M."/>
            <person name="Levati E."/>
            <person name="Barry K.W."/>
            <person name="Belfiori B."/>
            <person name="Cichocki N."/>
            <person name="Clum A."/>
            <person name="Dockter R.B."/>
            <person name="Fauchery L."/>
            <person name="Guy J."/>
            <person name="Iotti M."/>
            <person name="Le Tacon F."/>
            <person name="Lindquist E.A."/>
            <person name="Lipzen A."/>
            <person name="Malagnac F."/>
            <person name="Mello A."/>
            <person name="Molinier V."/>
            <person name="Miyauchi S."/>
            <person name="Poulain J."/>
            <person name="Riccioni C."/>
            <person name="Rubini A."/>
            <person name="Sitrit Y."/>
            <person name="Splivallo R."/>
            <person name="Traeger S."/>
            <person name="Wang M."/>
            <person name="Zifcakova L."/>
            <person name="Wipf D."/>
            <person name="Zambonelli A."/>
            <person name="Paolocci F."/>
            <person name="Nowrousian M."/>
            <person name="Ottonello S."/>
            <person name="Baldrian P."/>
            <person name="Spatafora J.W."/>
            <person name="Henrissat B."/>
            <person name="Nagy L.G."/>
            <person name="Aury J.M."/>
            <person name="Wincker P."/>
            <person name="Grigoriev I.V."/>
            <person name="Bonfante P."/>
            <person name="Martin F.M."/>
        </authorList>
    </citation>
    <scope>NUCLEOTIDE SEQUENCE [LARGE SCALE GENOMIC DNA]</scope>
    <source>
        <strain evidence="1 2">ATCC MYA-4762</strain>
    </source>
</reference>
<organism evidence="1 2">
    <name type="scientific">Terfezia boudieri ATCC MYA-4762</name>
    <dbReference type="NCBI Taxonomy" id="1051890"/>
    <lineage>
        <taxon>Eukaryota</taxon>
        <taxon>Fungi</taxon>
        <taxon>Dikarya</taxon>
        <taxon>Ascomycota</taxon>
        <taxon>Pezizomycotina</taxon>
        <taxon>Pezizomycetes</taxon>
        <taxon>Pezizales</taxon>
        <taxon>Pezizaceae</taxon>
        <taxon>Terfezia</taxon>
    </lineage>
</organism>
<sequence>MAYAHLFKPEQFSGEKNTIGVEDFLDSLDLSFSCLDAIADETKREKAKLLTLQGHLEADKKVNFALAANTLRQCFPTRNDAMGAWSAKARVVVEMNVLTQGTLTSEQYIEKASDLFAMLGNEYSVMLATKFVDGIGDMSTKVTIDAQFEEAYQFPEMLRIYEKCTKSLRRTETASQ</sequence>
<gene>
    <name evidence="1" type="ORF">L211DRAFT_847168</name>
</gene>